<dbReference type="Proteomes" id="UP001153954">
    <property type="component" value="Unassembled WGS sequence"/>
</dbReference>
<proteinExistence type="predicted"/>
<protein>
    <submittedName>
        <fullName evidence="2">Uncharacterized protein</fullName>
    </submittedName>
</protein>
<sequence>MDAKSKGRTATRRQFTHSANNFESLTTNKNINKTEIIAYYKLLKSYYDSLKILDNEVRICLFQEPEKEDSQNFIDKEYKAGKYEAKWALCQTIYETSMKNSGSDGGEIKKSHKLPTLELTKFNGNIKNWLGFWGSFKKIHENVYVRELLSLILNKKEFNQRSDLVDQLNGQLRALEVLGVTKEKYVAFLLPMVESALPSDTLIIWERTRTEKASEDPLNSLLLFFKRGIESEQRITMAKKTFNNQQETNETTLRPYGGASPAALLTY</sequence>
<gene>
    <name evidence="2" type="ORF">EEDITHA_LOCUS1932</name>
</gene>
<dbReference type="AlphaFoldDB" id="A0AAU9TH45"/>
<evidence type="ECO:0000313" key="2">
    <source>
        <dbReference type="EMBL" id="CAH2085458.1"/>
    </source>
</evidence>
<evidence type="ECO:0000313" key="3">
    <source>
        <dbReference type="Proteomes" id="UP001153954"/>
    </source>
</evidence>
<name>A0AAU9TH45_EUPED</name>
<dbReference type="EMBL" id="CAKOGL010000004">
    <property type="protein sequence ID" value="CAH2085458.1"/>
    <property type="molecule type" value="Genomic_DNA"/>
</dbReference>
<keyword evidence="3" id="KW-1185">Reference proteome</keyword>
<feature type="region of interest" description="Disordered" evidence="1">
    <location>
        <begin position="240"/>
        <end position="267"/>
    </location>
</feature>
<comment type="caution">
    <text evidence="2">The sequence shown here is derived from an EMBL/GenBank/DDBJ whole genome shotgun (WGS) entry which is preliminary data.</text>
</comment>
<organism evidence="2 3">
    <name type="scientific">Euphydryas editha</name>
    <name type="common">Edith's checkerspot</name>
    <dbReference type="NCBI Taxonomy" id="104508"/>
    <lineage>
        <taxon>Eukaryota</taxon>
        <taxon>Metazoa</taxon>
        <taxon>Ecdysozoa</taxon>
        <taxon>Arthropoda</taxon>
        <taxon>Hexapoda</taxon>
        <taxon>Insecta</taxon>
        <taxon>Pterygota</taxon>
        <taxon>Neoptera</taxon>
        <taxon>Endopterygota</taxon>
        <taxon>Lepidoptera</taxon>
        <taxon>Glossata</taxon>
        <taxon>Ditrysia</taxon>
        <taxon>Papilionoidea</taxon>
        <taxon>Nymphalidae</taxon>
        <taxon>Nymphalinae</taxon>
        <taxon>Euphydryas</taxon>
    </lineage>
</organism>
<feature type="compositionally biased region" description="Low complexity" evidence="1">
    <location>
        <begin position="243"/>
        <end position="252"/>
    </location>
</feature>
<evidence type="ECO:0000256" key="1">
    <source>
        <dbReference type="SAM" id="MobiDB-lite"/>
    </source>
</evidence>
<accession>A0AAU9TH45</accession>
<reference evidence="2" key="1">
    <citation type="submission" date="2022-03" db="EMBL/GenBank/DDBJ databases">
        <authorList>
            <person name="Tunstrom K."/>
        </authorList>
    </citation>
    <scope>NUCLEOTIDE SEQUENCE</scope>
</reference>